<dbReference type="STRING" id="882082.SaccyDRAFT_0098"/>
<dbReference type="GO" id="GO:0042121">
    <property type="term" value="P:alginic acid biosynthetic process"/>
    <property type="evidence" value="ECO:0007669"/>
    <property type="project" value="UniProtKB-UniPathway"/>
</dbReference>
<organism evidence="9 10">
    <name type="scientific">Saccharomonospora cyanea NA-134</name>
    <dbReference type="NCBI Taxonomy" id="882082"/>
    <lineage>
        <taxon>Bacteria</taxon>
        <taxon>Bacillati</taxon>
        <taxon>Actinomycetota</taxon>
        <taxon>Actinomycetes</taxon>
        <taxon>Pseudonocardiales</taxon>
        <taxon>Pseudonocardiaceae</taxon>
        <taxon>Saccharomonospora</taxon>
    </lineage>
</organism>
<dbReference type="eggNOG" id="ENOG502ZBEW">
    <property type="taxonomic scope" value="Bacteria"/>
</dbReference>
<evidence type="ECO:0000256" key="1">
    <source>
        <dbReference type="ARBA" id="ARBA00004418"/>
    </source>
</evidence>
<proteinExistence type="predicted"/>
<evidence type="ECO:0000256" key="2">
    <source>
        <dbReference type="ARBA" id="ARBA00005182"/>
    </source>
</evidence>
<accession>H5XQJ3</accession>
<keyword evidence="4" id="KW-0732">Signal</keyword>
<comment type="pathway">
    <text evidence="2">Glycan biosynthesis; alginate biosynthesis.</text>
</comment>
<keyword evidence="5" id="KW-0574">Periplasm</keyword>
<keyword evidence="3" id="KW-0808">Transferase</keyword>
<dbReference type="EMBL" id="CM001440">
    <property type="protein sequence ID" value="EHR59039.1"/>
    <property type="molecule type" value="Genomic_DNA"/>
</dbReference>
<evidence type="ECO:0000256" key="5">
    <source>
        <dbReference type="ARBA" id="ARBA00022764"/>
    </source>
</evidence>
<feature type="region of interest" description="Disordered" evidence="7">
    <location>
        <begin position="90"/>
        <end position="114"/>
    </location>
</feature>
<evidence type="ECO:0000256" key="7">
    <source>
        <dbReference type="SAM" id="MobiDB-lite"/>
    </source>
</evidence>
<keyword evidence="10" id="KW-1185">Reference proteome</keyword>
<dbReference type="UniPathway" id="UPA00286"/>
<dbReference type="GO" id="GO:0016740">
    <property type="term" value="F:transferase activity"/>
    <property type="evidence" value="ECO:0007669"/>
    <property type="project" value="UniProtKB-KW"/>
</dbReference>
<feature type="domain" description="AlgX/AlgJ SGNH hydrolase-like" evidence="8">
    <location>
        <begin position="126"/>
        <end position="283"/>
    </location>
</feature>
<dbReference type="GO" id="GO:0042597">
    <property type="term" value="C:periplasmic space"/>
    <property type="evidence" value="ECO:0007669"/>
    <property type="project" value="UniProtKB-SubCell"/>
</dbReference>
<name>H5XQJ3_9PSEU</name>
<comment type="subcellular location">
    <subcellularLocation>
        <location evidence="1">Periplasm</location>
    </subcellularLocation>
</comment>
<evidence type="ECO:0000313" key="9">
    <source>
        <dbReference type="EMBL" id="EHR59039.1"/>
    </source>
</evidence>
<sequence>MPQEHNLYRPRHSARQRTALVCAIAFFLAPALAFVLGVRAEPFENRKLNDFPSLADGWSFFTELSPWATDHLPLREAGVEVADAVGTGLFGDPPGTQSGARSGTVGVQPDQPESKQVVPRKLYPRVISGKDDWLFLGEDVASKCFPVMDVGRTVAAFNKLRAAVESSGRKFVLVIAPNKTTMLPQYLPDDYVGKDCAAARSREFWERVPTEAGAIDLREPLRQTATQLGTDVYPTVDSHWNFAGGLTMTYAVAEQISPGITRTWQVEASKLRTWPADLPRLLGRSEEWELREYTLAPDGADDRTRYIASDFKTPLRTQQFGDPATGVYNGNVGVVADSFTQFASPFLAATNRDLLIAHSDTVAQGSPEDIAKLLGDRDVVVFEFVERIVAHGGSSLLRDDVIDAIARALADNPR</sequence>
<evidence type="ECO:0000256" key="3">
    <source>
        <dbReference type="ARBA" id="ARBA00022679"/>
    </source>
</evidence>
<dbReference type="Pfam" id="PF16822">
    <property type="entry name" value="ALGX"/>
    <property type="match status" value="1"/>
</dbReference>
<evidence type="ECO:0000256" key="4">
    <source>
        <dbReference type="ARBA" id="ARBA00022729"/>
    </source>
</evidence>
<protein>
    <recommendedName>
        <fullName evidence="8">AlgX/AlgJ SGNH hydrolase-like domain-containing protein</fullName>
    </recommendedName>
</protein>
<evidence type="ECO:0000313" key="10">
    <source>
        <dbReference type="Proteomes" id="UP000002791"/>
    </source>
</evidence>
<dbReference type="HOGENOM" id="CLU_628192_0_0_11"/>
<dbReference type="AlphaFoldDB" id="H5XQJ3"/>
<gene>
    <name evidence="9" type="ORF">SaccyDRAFT_0098</name>
</gene>
<dbReference type="Proteomes" id="UP000002791">
    <property type="component" value="Chromosome"/>
</dbReference>
<dbReference type="InterPro" id="IPR031811">
    <property type="entry name" value="ALGX/ALGJ_SGNH-like"/>
</dbReference>
<keyword evidence="6" id="KW-0016">Alginate biosynthesis</keyword>
<evidence type="ECO:0000256" key="6">
    <source>
        <dbReference type="ARBA" id="ARBA00022841"/>
    </source>
</evidence>
<reference evidence="9 10" key="1">
    <citation type="submission" date="2011-11" db="EMBL/GenBank/DDBJ databases">
        <title>The Noncontiguous Finished sequence of Saccharomonospora cyanea NA-134.</title>
        <authorList>
            <consortium name="US DOE Joint Genome Institute"/>
            <person name="Lucas S."/>
            <person name="Han J."/>
            <person name="Lapidus A."/>
            <person name="Cheng J.-F."/>
            <person name="Goodwin L."/>
            <person name="Pitluck S."/>
            <person name="Peters L."/>
            <person name="Ovchinnikova G."/>
            <person name="Lu M."/>
            <person name="Detter J.C."/>
            <person name="Han C."/>
            <person name="Tapia R."/>
            <person name="Land M."/>
            <person name="Hauser L."/>
            <person name="Kyrpides N."/>
            <person name="Ivanova N."/>
            <person name="Pagani I."/>
            <person name="Brambilla E.-M."/>
            <person name="Klenk H.-P."/>
            <person name="Woyke T."/>
        </authorList>
    </citation>
    <scope>NUCLEOTIDE SEQUENCE [LARGE SCALE GENOMIC DNA]</scope>
    <source>
        <strain evidence="9 10">NA-134</strain>
    </source>
</reference>
<evidence type="ECO:0000259" key="8">
    <source>
        <dbReference type="Pfam" id="PF16822"/>
    </source>
</evidence>